<comment type="caution">
    <text evidence="2">The sequence shown here is derived from an EMBL/GenBank/DDBJ whole genome shotgun (WGS) entry which is preliminary data.</text>
</comment>
<name>A0A934QIX3_9PROT</name>
<reference evidence="2" key="1">
    <citation type="submission" date="2017-08" db="EMBL/GenBank/DDBJ databases">
        <authorList>
            <person name="Imhoff J.F."/>
            <person name="Rahn T."/>
            <person name="Kuenzel S."/>
            <person name="Neulinger S.C."/>
        </authorList>
    </citation>
    <scope>NUCLEOTIDE SEQUENCE</scope>
    <source>
        <strain evidence="2">DSM 9154</strain>
    </source>
</reference>
<dbReference type="PANTHER" id="PTHR34595">
    <property type="entry name" value="BLR5612 PROTEIN"/>
    <property type="match status" value="1"/>
</dbReference>
<dbReference type="EMBL" id="NRRE01000026">
    <property type="protein sequence ID" value="MBK1697883.1"/>
    <property type="molecule type" value="Genomic_DNA"/>
</dbReference>
<accession>A0A934QIX3</accession>
<evidence type="ECO:0000313" key="3">
    <source>
        <dbReference type="Proteomes" id="UP000778970"/>
    </source>
</evidence>
<evidence type="ECO:0000259" key="1">
    <source>
        <dbReference type="Pfam" id="PF04168"/>
    </source>
</evidence>
<dbReference type="InterPro" id="IPR007296">
    <property type="entry name" value="DUF403"/>
</dbReference>
<organism evidence="2 3">
    <name type="scientific">Rhodovibrio salinarum</name>
    <dbReference type="NCBI Taxonomy" id="1087"/>
    <lineage>
        <taxon>Bacteria</taxon>
        <taxon>Pseudomonadati</taxon>
        <taxon>Pseudomonadota</taxon>
        <taxon>Alphaproteobacteria</taxon>
        <taxon>Rhodospirillales</taxon>
        <taxon>Rhodovibrionaceae</taxon>
        <taxon>Rhodovibrio</taxon>
    </lineage>
</organism>
<evidence type="ECO:0000313" key="2">
    <source>
        <dbReference type="EMBL" id="MBK1697883.1"/>
    </source>
</evidence>
<proteinExistence type="predicted"/>
<dbReference type="Proteomes" id="UP000778970">
    <property type="component" value="Unassembled WGS sequence"/>
</dbReference>
<reference evidence="2" key="2">
    <citation type="journal article" date="2020" name="Microorganisms">
        <title>Osmotic Adaptation and Compatible Solute Biosynthesis of Phototrophic Bacteria as Revealed from Genome Analyses.</title>
        <authorList>
            <person name="Imhoff J.F."/>
            <person name="Rahn T."/>
            <person name="Kunzel S."/>
            <person name="Keller A."/>
            <person name="Neulinger S.C."/>
        </authorList>
    </citation>
    <scope>NUCLEOTIDE SEQUENCE</scope>
    <source>
        <strain evidence="2">DSM 9154</strain>
    </source>
</reference>
<sequence>MSNLLARYAEAIFWLARYVERAENVARIIDVNETFSRDSRGGQNWSSVLQLFADDKRYREIYGTPTAEGVIQFYTLDQTNPSSIVSALKIARENARTLRPLISTEMWTQMNMFYNRLRAMSADEVQKPRLTRFCAFVKEGCNTHYGITEGTFYRDEGWYFYQLGRSLERADQTTRALDTKYHLLLPSVEDVGSPLDVSQWNALLRSVSGYHAFRRVHPSGMTPADVAGFMLFHQSFPRSVVCCVETVDEKLYELRSYYGLSGGADAMERLDELRNEMRYTRIGDVLKGGLHEYLDRLQTELIKVGQALGRDFFGYARADAAE</sequence>
<keyword evidence="3" id="KW-1185">Reference proteome</keyword>
<protein>
    <submittedName>
        <fullName evidence="2">Alpha-E domain-containing protein</fullName>
    </submittedName>
</protein>
<dbReference type="RefSeq" id="WP_027288930.1">
    <property type="nucleotide sequence ID" value="NZ_NRRE01000026.1"/>
</dbReference>
<feature type="domain" description="DUF403" evidence="1">
    <location>
        <begin position="4"/>
        <end position="313"/>
    </location>
</feature>
<gene>
    <name evidence="2" type="ORF">CKO21_11585</name>
</gene>
<dbReference type="PANTHER" id="PTHR34595:SF7">
    <property type="entry name" value="SLL1039 PROTEIN"/>
    <property type="match status" value="1"/>
</dbReference>
<dbReference type="InterPro" id="IPR051680">
    <property type="entry name" value="ATP-dep_Glu-Cys_Ligase-2"/>
</dbReference>
<dbReference type="Pfam" id="PF04168">
    <property type="entry name" value="Alpha-E"/>
    <property type="match status" value="1"/>
</dbReference>
<dbReference type="AlphaFoldDB" id="A0A934QIX3"/>